<dbReference type="EMBL" id="RRYP01010083">
    <property type="protein sequence ID" value="TNV78623.1"/>
    <property type="molecule type" value="Genomic_DNA"/>
</dbReference>
<evidence type="ECO:0000256" key="1">
    <source>
        <dbReference type="ARBA" id="ARBA00049360"/>
    </source>
</evidence>
<evidence type="ECO:0000313" key="4">
    <source>
        <dbReference type="Proteomes" id="UP000785679"/>
    </source>
</evidence>
<dbReference type="PANTHER" id="PTHR11937">
    <property type="entry name" value="ACTIN"/>
    <property type="match status" value="1"/>
</dbReference>
<evidence type="ECO:0008006" key="5">
    <source>
        <dbReference type="Google" id="ProtNLM"/>
    </source>
</evidence>
<dbReference type="Pfam" id="PF00022">
    <property type="entry name" value="Actin"/>
    <property type="match status" value="1"/>
</dbReference>
<dbReference type="AlphaFoldDB" id="A0A8J8NNM7"/>
<comment type="catalytic activity">
    <reaction evidence="1">
        <text>ATP + H2O = ADP + phosphate + H(+)</text>
        <dbReference type="Rhea" id="RHEA:13065"/>
        <dbReference type="ChEBI" id="CHEBI:15377"/>
        <dbReference type="ChEBI" id="CHEBI:15378"/>
        <dbReference type="ChEBI" id="CHEBI:30616"/>
        <dbReference type="ChEBI" id="CHEBI:43474"/>
        <dbReference type="ChEBI" id="CHEBI:456216"/>
    </reaction>
</comment>
<sequence length="431" mass="49161">MSQFSTVVIDNGTGYTKMGYAGNMEPSYIIPTVLADAINKGTTKVASQNQKFENPELDFFIGDDAFAHQKSHNLQYIIRSGQIENWEAMEKFWHRAIYSQLRCEPEEHRFILTEPPLNTPENREQMAEIMFETFNVKGLFIGVQATLALYAQICGPQSDVKSFSKGDLTGTVIDSGDGVTHVFPVSDGFVIGSCVKHIPLAGKDITKFILQQLRDRGEPVPADDAMDIAQKVKERFGYVCKDVVKEYKKFDEKTLDESTGKIVQSNKFKKYVHKQTMTGATFEIDIGYERFLGPEMFFHPEFIHNDWRSPLDEIVDNSIQSCPIDTRRKLYENIVLSGGSTLFKDFDQRLNKQVQQRVDDRLKQYETLTGQAPKPIKVNVSQNMVQRYAVWFGGSVLGSQEHFQKVCHSREDYMERGPSICRHNPLFPQGF</sequence>
<reference evidence="3" key="1">
    <citation type="submission" date="2019-06" db="EMBL/GenBank/DDBJ databases">
        <authorList>
            <person name="Zheng W."/>
        </authorList>
    </citation>
    <scope>NUCLEOTIDE SEQUENCE</scope>
    <source>
        <strain evidence="3">QDHG01</strain>
    </source>
</reference>
<dbReference type="SMART" id="SM00268">
    <property type="entry name" value="ACTIN"/>
    <property type="match status" value="1"/>
</dbReference>
<dbReference type="Proteomes" id="UP000785679">
    <property type="component" value="Unassembled WGS sequence"/>
</dbReference>
<keyword evidence="4" id="KW-1185">Reference proteome</keyword>
<accession>A0A8J8NNM7</accession>
<dbReference type="OrthoDB" id="421448at2759"/>
<dbReference type="FunFam" id="3.30.420.40:FF:000029">
    <property type="entry name" value="Actin-related protein 3"/>
    <property type="match status" value="1"/>
</dbReference>
<dbReference type="SUPFAM" id="SSF53067">
    <property type="entry name" value="Actin-like ATPase domain"/>
    <property type="match status" value="2"/>
</dbReference>
<organism evidence="3 4">
    <name type="scientific">Halteria grandinella</name>
    <dbReference type="NCBI Taxonomy" id="5974"/>
    <lineage>
        <taxon>Eukaryota</taxon>
        <taxon>Sar</taxon>
        <taxon>Alveolata</taxon>
        <taxon>Ciliophora</taxon>
        <taxon>Intramacronucleata</taxon>
        <taxon>Spirotrichea</taxon>
        <taxon>Stichotrichia</taxon>
        <taxon>Sporadotrichida</taxon>
        <taxon>Halteriidae</taxon>
        <taxon>Halteria</taxon>
    </lineage>
</organism>
<dbReference type="Gene3D" id="3.90.640.10">
    <property type="entry name" value="Actin, Chain A, domain 4"/>
    <property type="match status" value="1"/>
</dbReference>
<name>A0A8J8NNM7_HALGN</name>
<dbReference type="InterPro" id="IPR043129">
    <property type="entry name" value="ATPase_NBD"/>
</dbReference>
<proteinExistence type="inferred from homology"/>
<dbReference type="CDD" id="cd10221">
    <property type="entry name" value="ASKHA_NBD_Arp3-like"/>
    <property type="match status" value="1"/>
</dbReference>
<comment type="similarity">
    <text evidence="2">Belongs to the actin family.</text>
</comment>
<protein>
    <recommendedName>
        <fullName evidence="5">Actin-related protein 3</fullName>
    </recommendedName>
</protein>
<comment type="caution">
    <text evidence="3">The sequence shown here is derived from an EMBL/GenBank/DDBJ whole genome shotgun (WGS) entry which is preliminary data.</text>
</comment>
<dbReference type="Gene3D" id="3.30.420.40">
    <property type="match status" value="2"/>
</dbReference>
<gene>
    <name evidence="3" type="ORF">FGO68_gene2917</name>
</gene>
<evidence type="ECO:0000256" key="2">
    <source>
        <dbReference type="RuleBase" id="RU000487"/>
    </source>
</evidence>
<evidence type="ECO:0000313" key="3">
    <source>
        <dbReference type="EMBL" id="TNV78623.1"/>
    </source>
</evidence>
<dbReference type="InterPro" id="IPR004000">
    <property type="entry name" value="Actin"/>
</dbReference>